<sequence>MPEEVSAKKQPRSKKSRQASSCKNDSDFTRETFIDRMLEQPVERGVVSRVANHLNIHSRTALRWQHLDNETEQMAYKRSEQDDGPKSTFTAVHNAYIYELLDNDHS</sequence>
<reference evidence="2" key="1">
    <citation type="journal article" date="2020" name="Microb. Genom.">
        <title>Genetic diversity of clinical and environmental Mucorales isolates obtained from an investigation of mucormycosis cases among solid organ transplant recipients.</title>
        <authorList>
            <person name="Nguyen M.H."/>
            <person name="Kaul D."/>
            <person name="Muto C."/>
            <person name="Cheng S.J."/>
            <person name="Richter R.A."/>
            <person name="Bruno V.M."/>
            <person name="Liu G."/>
            <person name="Beyhan S."/>
            <person name="Sundermann A.J."/>
            <person name="Mounaud S."/>
            <person name="Pasculle A.W."/>
            <person name="Nierman W.C."/>
            <person name="Driscoll E."/>
            <person name="Cumbie R."/>
            <person name="Clancy C.J."/>
            <person name="Dupont C.L."/>
        </authorList>
    </citation>
    <scope>NUCLEOTIDE SEQUENCE</scope>
    <source>
        <strain evidence="2">GL16</strain>
    </source>
</reference>
<dbReference type="AlphaFoldDB" id="A0A9P6Y6Z9"/>
<evidence type="ECO:0000313" key="2">
    <source>
        <dbReference type="EMBL" id="KAG1540985.1"/>
    </source>
</evidence>
<comment type="caution">
    <text evidence="2">The sequence shown here is derived from an EMBL/GenBank/DDBJ whole genome shotgun (WGS) entry which is preliminary data.</text>
</comment>
<gene>
    <name evidence="2" type="ORF">G6F51_008185</name>
</gene>
<protein>
    <recommendedName>
        <fullName evidence="4">Homeodomain-like DNA binding domain-containing transcription factor</fullName>
    </recommendedName>
</protein>
<proteinExistence type="predicted"/>
<feature type="region of interest" description="Disordered" evidence="1">
    <location>
        <begin position="1"/>
        <end position="26"/>
    </location>
</feature>
<dbReference type="OrthoDB" id="2214365at2759"/>
<evidence type="ECO:0000256" key="1">
    <source>
        <dbReference type="SAM" id="MobiDB-lite"/>
    </source>
</evidence>
<dbReference type="Proteomes" id="UP000717996">
    <property type="component" value="Unassembled WGS sequence"/>
</dbReference>
<evidence type="ECO:0000313" key="3">
    <source>
        <dbReference type="Proteomes" id="UP000717996"/>
    </source>
</evidence>
<name>A0A9P6Y6Z9_RHIOR</name>
<organism evidence="2 3">
    <name type="scientific">Rhizopus oryzae</name>
    <name type="common">Mucormycosis agent</name>
    <name type="synonym">Rhizopus arrhizus var. delemar</name>
    <dbReference type="NCBI Taxonomy" id="64495"/>
    <lineage>
        <taxon>Eukaryota</taxon>
        <taxon>Fungi</taxon>
        <taxon>Fungi incertae sedis</taxon>
        <taxon>Mucoromycota</taxon>
        <taxon>Mucoromycotina</taxon>
        <taxon>Mucoromycetes</taxon>
        <taxon>Mucorales</taxon>
        <taxon>Mucorineae</taxon>
        <taxon>Rhizopodaceae</taxon>
        <taxon>Rhizopus</taxon>
    </lineage>
</organism>
<evidence type="ECO:0008006" key="4">
    <source>
        <dbReference type="Google" id="ProtNLM"/>
    </source>
</evidence>
<accession>A0A9P6Y6Z9</accession>
<dbReference type="EMBL" id="JAANIT010001312">
    <property type="protein sequence ID" value="KAG1540985.1"/>
    <property type="molecule type" value="Genomic_DNA"/>
</dbReference>